<accession>A0A5N8VFU4</accession>
<feature type="compositionally biased region" description="Low complexity" evidence="1">
    <location>
        <begin position="95"/>
        <end position="113"/>
    </location>
</feature>
<protein>
    <submittedName>
        <fullName evidence="2">DUF5132 domain-containing protein</fullName>
    </submittedName>
</protein>
<evidence type="ECO:0000313" key="3">
    <source>
        <dbReference type="Proteomes" id="UP000325849"/>
    </source>
</evidence>
<sequence>MPPVVPPFLIGLVVAPLAKRLLEPLVRGVVTTSVGVVMEAKRAAHEAGENIHDLAVEVAADVVAARTASGDGRRPAGDALSNGEEGEAAVRVEGEAGTAKACATAGAGRAQTT</sequence>
<feature type="region of interest" description="Disordered" evidence="1">
    <location>
        <begin position="94"/>
        <end position="113"/>
    </location>
</feature>
<organism evidence="2 3">
    <name type="scientific">Streptomyces adustus</name>
    <dbReference type="NCBI Taxonomy" id="1609272"/>
    <lineage>
        <taxon>Bacteria</taxon>
        <taxon>Bacillati</taxon>
        <taxon>Actinomycetota</taxon>
        <taxon>Actinomycetes</taxon>
        <taxon>Kitasatosporales</taxon>
        <taxon>Streptomycetaceae</taxon>
        <taxon>Streptomyces</taxon>
    </lineage>
</organism>
<feature type="region of interest" description="Disordered" evidence="1">
    <location>
        <begin position="67"/>
        <end position="89"/>
    </location>
</feature>
<dbReference type="Proteomes" id="UP000325849">
    <property type="component" value="Unassembled WGS sequence"/>
</dbReference>
<reference evidence="2 3" key="1">
    <citation type="submission" date="2019-07" db="EMBL/GenBank/DDBJ databases">
        <title>New species of Amycolatopsis and Streptomyces.</title>
        <authorList>
            <person name="Duangmal K."/>
            <person name="Teo W.F.A."/>
            <person name="Lipun K."/>
        </authorList>
    </citation>
    <scope>NUCLEOTIDE SEQUENCE [LARGE SCALE GENOMIC DNA]</scope>
    <source>
        <strain evidence="2 3">NBRC 109810</strain>
    </source>
</reference>
<name>A0A5N8VFU4_9ACTN</name>
<evidence type="ECO:0000256" key="1">
    <source>
        <dbReference type="SAM" id="MobiDB-lite"/>
    </source>
</evidence>
<dbReference type="RefSeq" id="WP_152890042.1">
    <property type="nucleotide sequence ID" value="NZ_VJZD01000078.1"/>
</dbReference>
<gene>
    <name evidence="2" type="ORF">FNH09_20395</name>
</gene>
<evidence type="ECO:0000313" key="2">
    <source>
        <dbReference type="EMBL" id="MPY33522.1"/>
    </source>
</evidence>
<dbReference type="Pfam" id="PF17195">
    <property type="entry name" value="DUF5132"/>
    <property type="match status" value="1"/>
</dbReference>
<proteinExistence type="predicted"/>
<keyword evidence="3" id="KW-1185">Reference proteome</keyword>
<comment type="caution">
    <text evidence="2">The sequence shown here is derived from an EMBL/GenBank/DDBJ whole genome shotgun (WGS) entry which is preliminary data.</text>
</comment>
<dbReference type="AlphaFoldDB" id="A0A5N8VFU4"/>
<dbReference type="EMBL" id="VJZD01000078">
    <property type="protein sequence ID" value="MPY33522.1"/>
    <property type="molecule type" value="Genomic_DNA"/>
</dbReference>
<dbReference type="InterPro" id="IPR033456">
    <property type="entry name" value="DUF5132"/>
</dbReference>